<dbReference type="AlphaFoldDB" id="A0A0V7ZFU4"/>
<proteinExistence type="predicted"/>
<name>A0A0V7ZFU4_9CYAN</name>
<organism evidence="2 3">
    <name type="scientific">Mastigocoleus testarum BC008</name>
    <dbReference type="NCBI Taxonomy" id="371196"/>
    <lineage>
        <taxon>Bacteria</taxon>
        <taxon>Bacillati</taxon>
        <taxon>Cyanobacteriota</taxon>
        <taxon>Cyanophyceae</taxon>
        <taxon>Nostocales</taxon>
        <taxon>Hapalosiphonaceae</taxon>
        <taxon>Mastigocoleus</taxon>
    </lineage>
</organism>
<dbReference type="PANTHER" id="PTHR42663:SF4">
    <property type="entry name" value="SLL1036 PROTEIN"/>
    <property type="match status" value="1"/>
</dbReference>
<feature type="region of interest" description="Disordered" evidence="1">
    <location>
        <begin position="1"/>
        <end position="21"/>
    </location>
</feature>
<evidence type="ECO:0000313" key="2">
    <source>
        <dbReference type="EMBL" id="KST63343.1"/>
    </source>
</evidence>
<reference evidence="2 3" key="1">
    <citation type="journal article" date="2015" name="Genome Announc.">
        <title>Draft Genome of the Euendolithic (true boring) Cyanobacterium Mastigocoleus testarum strain BC008.</title>
        <authorList>
            <person name="Guida B.S."/>
            <person name="Garcia-Pichel F."/>
        </authorList>
    </citation>
    <scope>NUCLEOTIDE SEQUENCE [LARGE SCALE GENOMIC DNA]</scope>
    <source>
        <strain evidence="2 3">BC008</strain>
    </source>
</reference>
<dbReference type="SUPFAM" id="SSF56281">
    <property type="entry name" value="Metallo-hydrolase/oxidoreductase"/>
    <property type="match status" value="1"/>
</dbReference>
<keyword evidence="2" id="KW-0378">Hydrolase</keyword>
<gene>
    <name evidence="2" type="ORF">BC008_39360</name>
</gene>
<dbReference type="GO" id="GO:0016787">
    <property type="term" value="F:hydrolase activity"/>
    <property type="evidence" value="ECO:0007669"/>
    <property type="project" value="UniProtKB-KW"/>
</dbReference>
<protein>
    <submittedName>
        <fullName evidence="2">MBL fold metallo-hydrolase</fullName>
    </submittedName>
</protein>
<dbReference type="CDD" id="cd07715">
    <property type="entry name" value="TaR3-like_MBL-fold"/>
    <property type="match status" value="1"/>
</dbReference>
<sequence length="299" mass="33458">MSNQELSHPQNYVTDEQTTGSKNQDGKFFIKFWGVRGLIPTPNSENRRYGGNTACIEINIDGQHLVLDAGTGLRVLGKSWLEGKKPIEAHLFFTNSQTNRVQGFPFFAPAFVKDNCFHIYGTAATNGASIKQCLCDQMLQPLFPYPLQVMQSKLQFYNLTSGKTITLNDITVTAALINKTQKSLGYRISWQDYNVAYITDLYTNADESECEHIAQLTQNVDLLIANATYNPQTIRTDQEVDVHWQTATDLALNTGVKSLIISQHHPDDNDECLDKIQTAVNSIYPKALIAYEGLVVNIT</sequence>
<dbReference type="EMBL" id="LMTZ01000140">
    <property type="protein sequence ID" value="KST63343.1"/>
    <property type="molecule type" value="Genomic_DNA"/>
</dbReference>
<dbReference type="Proteomes" id="UP000053372">
    <property type="component" value="Unassembled WGS sequence"/>
</dbReference>
<comment type="caution">
    <text evidence="2">The sequence shown here is derived from an EMBL/GenBank/DDBJ whole genome shotgun (WGS) entry which is preliminary data.</text>
</comment>
<dbReference type="PANTHER" id="PTHR42663">
    <property type="entry name" value="HYDROLASE C777.06C-RELATED-RELATED"/>
    <property type="match status" value="1"/>
</dbReference>
<dbReference type="InterPro" id="IPR036866">
    <property type="entry name" value="RibonucZ/Hydroxyglut_hydro"/>
</dbReference>
<dbReference type="OrthoDB" id="9800940at2"/>
<accession>A0A0V7ZFU4</accession>
<evidence type="ECO:0000313" key="3">
    <source>
        <dbReference type="Proteomes" id="UP000053372"/>
    </source>
</evidence>
<keyword evidence="3" id="KW-1185">Reference proteome</keyword>
<dbReference type="Gene3D" id="3.60.15.10">
    <property type="entry name" value="Ribonuclease Z/Hydroxyacylglutathione hydrolase-like"/>
    <property type="match status" value="1"/>
</dbReference>
<evidence type="ECO:0000256" key="1">
    <source>
        <dbReference type="SAM" id="MobiDB-lite"/>
    </source>
</evidence>
<dbReference type="RefSeq" id="WP_027838852.1">
    <property type="nucleotide sequence ID" value="NZ_LMTZ01000140.1"/>
</dbReference>